<organism evidence="2 3">
    <name type="scientific">Streptacidiphilus pinicola</name>
    <dbReference type="NCBI Taxonomy" id="2219663"/>
    <lineage>
        <taxon>Bacteria</taxon>
        <taxon>Bacillati</taxon>
        <taxon>Actinomycetota</taxon>
        <taxon>Actinomycetes</taxon>
        <taxon>Kitasatosporales</taxon>
        <taxon>Streptomycetaceae</taxon>
        <taxon>Streptacidiphilus</taxon>
    </lineage>
</organism>
<dbReference type="OrthoDB" id="3851149at2"/>
<evidence type="ECO:0000313" key="3">
    <source>
        <dbReference type="Proteomes" id="UP000248889"/>
    </source>
</evidence>
<dbReference type="Proteomes" id="UP000248889">
    <property type="component" value="Unassembled WGS sequence"/>
</dbReference>
<feature type="region of interest" description="Disordered" evidence="1">
    <location>
        <begin position="67"/>
        <end position="87"/>
    </location>
</feature>
<proteinExistence type="predicted"/>
<keyword evidence="3" id="KW-1185">Reference proteome</keyword>
<gene>
    <name evidence="2" type="ORF">DN069_38870</name>
</gene>
<dbReference type="AlphaFoldDB" id="A0A2X0I6S8"/>
<accession>A0A2X0I6S8</accession>
<feature type="compositionally biased region" description="Low complexity" evidence="1">
    <location>
        <begin position="71"/>
        <end position="87"/>
    </location>
</feature>
<dbReference type="EMBL" id="QKYN01000264">
    <property type="protein sequence ID" value="RAG80307.1"/>
    <property type="molecule type" value="Genomic_DNA"/>
</dbReference>
<protein>
    <submittedName>
        <fullName evidence="2">Uncharacterized protein</fullName>
    </submittedName>
</protein>
<comment type="caution">
    <text evidence="2">The sequence shown here is derived from an EMBL/GenBank/DDBJ whole genome shotgun (WGS) entry which is preliminary data.</text>
</comment>
<evidence type="ECO:0000256" key="1">
    <source>
        <dbReference type="SAM" id="MobiDB-lite"/>
    </source>
</evidence>
<sequence length="165" mass="17776">MAERYQGGHRPFDWADNVYDLLLHGPLPDGGSAEAFRVGHRFGGGSRHPTVRWYTVAVVELPRTLPTASLDTTTDPADARPPAAGGRLIWTEGGHGPLFAGLRGYAEDPDAGTALFTPEVLARTRALAMDWRLEGRTATGVVPGGSSPRAMLSMVDHLAWFTTRV</sequence>
<name>A0A2X0I6S8_9ACTN</name>
<evidence type="ECO:0000313" key="2">
    <source>
        <dbReference type="EMBL" id="RAG80307.1"/>
    </source>
</evidence>
<reference evidence="2 3" key="1">
    <citation type="submission" date="2018-06" db="EMBL/GenBank/DDBJ databases">
        <title>Streptacidiphilus pinicola sp. nov., isolated from pine grove soil.</title>
        <authorList>
            <person name="Roh S.G."/>
            <person name="Park S."/>
            <person name="Kim M.-K."/>
            <person name="Yun B.-R."/>
            <person name="Park J."/>
            <person name="Kim M.J."/>
            <person name="Kim Y.S."/>
            <person name="Kim S.B."/>
        </authorList>
    </citation>
    <scope>NUCLEOTIDE SEQUENCE [LARGE SCALE GENOMIC DNA]</scope>
    <source>
        <strain evidence="2 3">MMS16-CNU450</strain>
    </source>
</reference>